<evidence type="ECO:0000313" key="2">
    <source>
        <dbReference type="EMBL" id="GAA4837115.1"/>
    </source>
</evidence>
<keyword evidence="3" id="KW-1185">Reference proteome</keyword>
<proteinExistence type="predicted"/>
<gene>
    <name evidence="2" type="ORF">GCM10023331_22960</name>
</gene>
<sequence>MIIFVNKFICNNPTTIMSNPTTKAIFYLASFVLSMAMCYYVLHSTRLERKTLQETKATISPIQSCDFIQQGSINRDRLYEHLLLAMTSDDMSSPWTIRWSLQNTLWNCGYMESHNFEDIVEELSGTSLLLEKDQYFNYYNPKIVRWCFKELIPEHPTIASIKLYRRYFRPWVRAYAQTYLYLRYTYNREEEVVSFQEAIQGNEDCHEYISKRYVSPLEFSENVLESNEEIMAFWMRREVDKTAEVLWEELERTLLIFDGEWITMCQGQWGRYKKIVAR</sequence>
<evidence type="ECO:0000313" key="3">
    <source>
        <dbReference type="Proteomes" id="UP001500298"/>
    </source>
</evidence>
<evidence type="ECO:0000256" key="1">
    <source>
        <dbReference type="SAM" id="Phobius"/>
    </source>
</evidence>
<keyword evidence="1" id="KW-0472">Membrane</keyword>
<dbReference type="Proteomes" id="UP001500298">
    <property type="component" value="Unassembled WGS sequence"/>
</dbReference>
<accession>A0ABP9DF45</accession>
<protein>
    <submittedName>
        <fullName evidence="2">Uncharacterized protein</fullName>
    </submittedName>
</protein>
<keyword evidence="1" id="KW-0812">Transmembrane</keyword>
<keyword evidence="1" id="KW-1133">Transmembrane helix</keyword>
<reference evidence="3" key="1">
    <citation type="journal article" date="2019" name="Int. J. Syst. Evol. Microbiol.">
        <title>The Global Catalogue of Microorganisms (GCM) 10K type strain sequencing project: providing services to taxonomists for standard genome sequencing and annotation.</title>
        <authorList>
            <consortium name="The Broad Institute Genomics Platform"/>
            <consortium name="The Broad Institute Genome Sequencing Center for Infectious Disease"/>
            <person name="Wu L."/>
            <person name="Ma J."/>
        </authorList>
    </citation>
    <scope>NUCLEOTIDE SEQUENCE [LARGE SCALE GENOMIC DNA]</scope>
    <source>
        <strain evidence="3">JCM 18326</strain>
    </source>
</reference>
<organism evidence="2 3">
    <name type="scientific">Algivirga pacifica</name>
    <dbReference type="NCBI Taxonomy" id="1162670"/>
    <lineage>
        <taxon>Bacteria</taxon>
        <taxon>Pseudomonadati</taxon>
        <taxon>Bacteroidota</taxon>
        <taxon>Cytophagia</taxon>
        <taxon>Cytophagales</taxon>
        <taxon>Flammeovirgaceae</taxon>
        <taxon>Algivirga</taxon>
    </lineage>
</organism>
<name>A0ABP9DF45_9BACT</name>
<feature type="transmembrane region" description="Helical" evidence="1">
    <location>
        <begin position="24"/>
        <end position="42"/>
    </location>
</feature>
<comment type="caution">
    <text evidence="2">The sequence shown here is derived from an EMBL/GenBank/DDBJ whole genome shotgun (WGS) entry which is preliminary data.</text>
</comment>
<dbReference type="EMBL" id="BAABJX010000033">
    <property type="protein sequence ID" value="GAA4837115.1"/>
    <property type="molecule type" value="Genomic_DNA"/>
</dbReference>